<evidence type="ECO:0000256" key="3">
    <source>
        <dbReference type="ARBA" id="ARBA00022448"/>
    </source>
</evidence>
<feature type="transmembrane region" description="Helical" evidence="9">
    <location>
        <begin position="187"/>
        <end position="206"/>
    </location>
</feature>
<feature type="transmembrane region" description="Helical" evidence="9">
    <location>
        <begin position="120"/>
        <end position="144"/>
    </location>
</feature>
<accession>A0A344TKW1</accession>
<dbReference type="GO" id="GO:0005886">
    <property type="term" value="C:plasma membrane"/>
    <property type="evidence" value="ECO:0007669"/>
    <property type="project" value="UniProtKB-SubCell"/>
</dbReference>
<dbReference type="PANTHER" id="PTHR30413:SF8">
    <property type="entry name" value="TRANSPORT PERMEASE PROTEIN"/>
    <property type="match status" value="1"/>
</dbReference>
<evidence type="ECO:0000256" key="6">
    <source>
        <dbReference type="ARBA" id="ARBA00022692"/>
    </source>
</evidence>
<evidence type="ECO:0000256" key="5">
    <source>
        <dbReference type="ARBA" id="ARBA00022519"/>
    </source>
</evidence>
<evidence type="ECO:0000313" key="12">
    <source>
        <dbReference type="Proteomes" id="UP000251993"/>
    </source>
</evidence>
<dbReference type="GO" id="GO:0015920">
    <property type="term" value="P:lipopolysaccharide transport"/>
    <property type="evidence" value="ECO:0007669"/>
    <property type="project" value="TreeGrafter"/>
</dbReference>
<dbReference type="InterPro" id="IPR013525">
    <property type="entry name" value="ABC2_TM"/>
</dbReference>
<reference evidence="11 12" key="1">
    <citation type="submission" date="2018-07" db="EMBL/GenBank/DDBJ databases">
        <title>Genome sequencing of Runella.</title>
        <authorList>
            <person name="Baek M.-G."/>
            <person name="Yi H."/>
        </authorList>
    </citation>
    <scope>NUCLEOTIDE SEQUENCE [LARGE SCALE GENOMIC DNA]</scope>
    <source>
        <strain evidence="11 12">HYN0085</strain>
    </source>
</reference>
<evidence type="ECO:0000256" key="7">
    <source>
        <dbReference type="ARBA" id="ARBA00022989"/>
    </source>
</evidence>
<evidence type="ECO:0000313" key="11">
    <source>
        <dbReference type="EMBL" id="AXE19282.1"/>
    </source>
</evidence>
<keyword evidence="3 9" id="KW-0813">Transport</keyword>
<protein>
    <recommendedName>
        <fullName evidence="9">Transport permease protein</fullName>
    </recommendedName>
</protein>
<comment type="subcellular location">
    <subcellularLocation>
        <location evidence="1">Cell inner membrane</location>
        <topology evidence="1">Multi-pass membrane protein</topology>
    </subcellularLocation>
    <subcellularLocation>
        <location evidence="9">Cell membrane</location>
        <topology evidence="9">Multi-pass membrane protein</topology>
    </subcellularLocation>
</comment>
<dbReference type="RefSeq" id="WP_114068065.1">
    <property type="nucleotide sequence ID" value="NZ_CP030850.1"/>
</dbReference>
<dbReference type="InterPro" id="IPR047817">
    <property type="entry name" value="ABC2_TM_bact-type"/>
</dbReference>
<evidence type="ECO:0000256" key="2">
    <source>
        <dbReference type="ARBA" id="ARBA00007783"/>
    </source>
</evidence>
<name>A0A344TKW1_9BACT</name>
<keyword evidence="5" id="KW-0997">Cell inner membrane</keyword>
<keyword evidence="8 9" id="KW-0472">Membrane</keyword>
<dbReference type="Pfam" id="PF01061">
    <property type="entry name" value="ABC2_membrane"/>
    <property type="match status" value="1"/>
</dbReference>
<dbReference type="GO" id="GO:0140359">
    <property type="term" value="F:ABC-type transporter activity"/>
    <property type="evidence" value="ECO:0007669"/>
    <property type="project" value="InterPro"/>
</dbReference>
<keyword evidence="7 9" id="KW-1133">Transmembrane helix</keyword>
<proteinExistence type="inferred from homology"/>
<dbReference type="AlphaFoldDB" id="A0A344TKW1"/>
<evidence type="ECO:0000256" key="1">
    <source>
        <dbReference type="ARBA" id="ARBA00004429"/>
    </source>
</evidence>
<evidence type="ECO:0000256" key="4">
    <source>
        <dbReference type="ARBA" id="ARBA00022475"/>
    </source>
</evidence>
<evidence type="ECO:0000256" key="9">
    <source>
        <dbReference type="RuleBase" id="RU361157"/>
    </source>
</evidence>
<feature type="transmembrane region" description="Helical" evidence="9">
    <location>
        <begin position="78"/>
        <end position="99"/>
    </location>
</feature>
<evidence type="ECO:0000259" key="10">
    <source>
        <dbReference type="PROSITE" id="PS51012"/>
    </source>
</evidence>
<keyword evidence="12" id="KW-1185">Reference proteome</keyword>
<organism evidence="11 12">
    <name type="scientific">Runella rosea</name>
    <dbReference type="NCBI Taxonomy" id="2259595"/>
    <lineage>
        <taxon>Bacteria</taxon>
        <taxon>Pseudomonadati</taxon>
        <taxon>Bacteroidota</taxon>
        <taxon>Cytophagia</taxon>
        <taxon>Cytophagales</taxon>
        <taxon>Spirosomataceae</taxon>
        <taxon>Runella</taxon>
    </lineage>
</organism>
<feature type="transmembrane region" description="Helical" evidence="9">
    <location>
        <begin position="156"/>
        <end position="180"/>
    </location>
</feature>
<dbReference type="OrthoDB" id="9786910at2"/>
<feature type="transmembrane region" description="Helical" evidence="9">
    <location>
        <begin position="44"/>
        <end position="66"/>
    </location>
</feature>
<comment type="similarity">
    <text evidence="2 9">Belongs to the ABC-2 integral membrane protein family.</text>
</comment>
<keyword evidence="4 9" id="KW-1003">Cell membrane</keyword>
<gene>
    <name evidence="11" type="ORF">DR864_16750</name>
</gene>
<dbReference type="EMBL" id="CP030850">
    <property type="protein sequence ID" value="AXE19282.1"/>
    <property type="molecule type" value="Genomic_DNA"/>
</dbReference>
<sequence length="280" mass="31838">MAFINEIVIEAGHGAKNYWKDLWKNRELLWILARRDLSVRYKQTAIGAAWAVLRPLATMAVMVFVFEMVGKFEGDAGVPYPLMVLAGITIWTFFANTFTQISHSILLNSNLVTKTYFPRLIMPLSSVLVGFIDFAVSLGLYFIIALWKNHLPGLEIIFLPLFVLLALLTSLSFGLFFSVLNVRFRDIAQLIPFLVQIGFYACPIAYSASLVEASQDAWWYDLYYLNPMVSIINGFKWSLLGDGSFFKVSSLYSTVGVISVMLLISVYYFRKEENSFVDYI</sequence>
<dbReference type="KEGG" id="run:DR864_16750"/>
<dbReference type="PANTHER" id="PTHR30413">
    <property type="entry name" value="INNER MEMBRANE TRANSPORT PERMEASE"/>
    <property type="match status" value="1"/>
</dbReference>
<feature type="domain" description="ABC transmembrane type-2" evidence="10">
    <location>
        <begin position="46"/>
        <end position="272"/>
    </location>
</feature>
<dbReference type="PROSITE" id="PS51012">
    <property type="entry name" value="ABC_TM2"/>
    <property type="match status" value="1"/>
</dbReference>
<evidence type="ECO:0000256" key="8">
    <source>
        <dbReference type="ARBA" id="ARBA00023136"/>
    </source>
</evidence>
<keyword evidence="6 9" id="KW-0812">Transmembrane</keyword>
<feature type="transmembrane region" description="Helical" evidence="9">
    <location>
        <begin position="251"/>
        <end position="269"/>
    </location>
</feature>
<dbReference type="Proteomes" id="UP000251993">
    <property type="component" value="Chromosome"/>
</dbReference>